<keyword evidence="7 18" id="KW-1133">Transmembrane helix</keyword>
<evidence type="ECO:0000256" key="15">
    <source>
        <dbReference type="ARBA" id="ARBA00035715"/>
    </source>
</evidence>
<dbReference type="Proteomes" id="UP000694843">
    <property type="component" value="Unplaced"/>
</dbReference>
<evidence type="ECO:0000256" key="14">
    <source>
        <dbReference type="ARBA" id="ARBA00035708"/>
    </source>
</evidence>
<dbReference type="GeneID" id="108673334"/>
<evidence type="ECO:0000256" key="8">
    <source>
        <dbReference type="ARBA" id="ARBA00023015"/>
    </source>
</evidence>
<feature type="compositionally biased region" description="Polar residues" evidence="17">
    <location>
        <begin position="444"/>
        <end position="466"/>
    </location>
</feature>
<evidence type="ECO:0000256" key="3">
    <source>
        <dbReference type="ARBA" id="ARBA00006655"/>
    </source>
</evidence>
<evidence type="ECO:0000256" key="6">
    <source>
        <dbReference type="ARBA" id="ARBA00022753"/>
    </source>
</evidence>
<keyword evidence="10" id="KW-0804">Transcription</keyword>
<keyword evidence="6" id="KW-0967">Endosome</keyword>
<evidence type="ECO:0000256" key="1">
    <source>
        <dbReference type="ARBA" id="ARBA00004156"/>
    </source>
</evidence>
<evidence type="ECO:0000256" key="13">
    <source>
        <dbReference type="ARBA" id="ARBA00035628"/>
    </source>
</evidence>
<feature type="transmembrane region" description="Helical" evidence="18">
    <location>
        <begin position="24"/>
        <end position="43"/>
    </location>
</feature>
<dbReference type="PANTHER" id="PTHR14971:SF2">
    <property type="entry name" value="VESICULAR, OVEREXPRESSED IN CANCER, PROSURVIVAL PROTEIN 1"/>
    <property type="match status" value="1"/>
</dbReference>
<evidence type="ECO:0000256" key="10">
    <source>
        <dbReference type="ARBA" id="ARBA00023163"/>
    </source>
</evidence>
<feature type="non-terminal residue" evidence="20">
    <location>
        <position position="1"/>
    </location>
</feature>
<proteinExistence type="inferred from homology"/>
<sequence>CRYQEYCCSQGCCSPSAVTFYQLWYFWLVLLLVGIVCSGYGWYFKHRYAGGLSNLNPHPPLRRRPPLRHRIYPRYLHDTAPPSYGEVMRRQQDYPQARPAFRGGAGQRDPGWINSPPPPYETIHDLRRQESKLEQEIKQEDQRHQQGPHQVDEVLRRGASARERPKLSARQRIKLLLGKGNYRGQKMARNEPSHNGSNQNGYFPGPNEDQNFEDHGSHNINFIDHDESTNGSGPLGQAAFTITGNPPIHPLAWSYNSPNTYLIQPYMQAIPSLDLLPPYRPPPEYQYCAPYRYGAEPNIEEWSAHENIPLYRPLTAMGTRNTSDPASSTAGANASSASASGTLMDVEDNELASQASVSSAEIKKVFEDIRSPLTPITEPDLVPQILDVDQRNIEDDEVDSISKTILTTNEKGHESHYDSDAVHETRVSTAPRLSLTPEAPILSGHSSNLSTPNRKLSSRPVSSTALPTPGIASPTVILPGAYDTSSSEPSTSELSTSEPFHVSSRSPSSTFYFKQLPSLASTANVTGSQNFAEVNSPAVDEPSSAMTGCPHPTITEDSQNNG</sequence>
<reference evidence="20" key="1">
    <citation type="submission" date="2025-08" db="UniProtKB">
        <authorList>
            <consortium name="RefSeq"/>
        </authorList>
    </citation>
    <scope>IDENTIFICATION</scope>
    <source>
        <tissue evidence="20">Whole organism</tissue>
    </source>
</reference>
<evidence type="ECO:0000313" key="19">
    <source>
        <dbReference type="Proteomes" id="UP000694843"/>
    </source>
</evidence>
<evidence type="ECO:0000256" key="2">
    <source>
        <dbReference type="ARBA" id="ARBA00004656"/>
    </source>
</evidence>
<dbReference type="OrthoDB" id="6415936at2759"/>
<keyword evidence="4 18" id="KW-0812">Transmembrane</keyword>
<dbReference type="AlphaFoldDB" id="A0A8B7NSE3"/>
<evidence type="ECO:0000256" key="4">
    <source>
        <dbReference type="ARBA" id="ARBA00022692"/>
    </source>
</evidence>
<evidence type="ECO:0000256" key="12">
    <source>
        <dbReference type="ARBA" id="ARBA00023329"/>
    </source>
</evidence>
<feature type="region of interest" description="Disordered" evidence="17">
    <location>
        <begin position="185"/>
        <end position="234"/>
    </location>
</feature>
<feature type="region of interest" description="Disordered" evidence="17">
    <location>
        <begin position="135"/>
        <end position="166"/>
    </location>
</feature>
<name>A0A8B7NSE3_HYAAZ</name>
<dbReference type="InterPro" id="IPR026229">
    <property type="entry name" value="VOPP1"/>
</dbReference>
<dbReference type="GO" id="GO:0031902">
    <property type="term" value="C:late endosome membrane"/>
    <property type="evidence" value="ECO:0007669"/>
    <property type="project" value="UniProtKB-SubCell"/>
</dbReference>
<evidence type="ECO:0000256" key="9">
    <source>
        <dbReference type="ARBA" id="ARBA00023136"/>
    </source>
</evidence>
<keyword evidence="8" id="KW-0805">Transcription regulation</keyword>
<keyword evidence="12" id="KW-0968">Cytoplasmic vesicle</keyword>
<feature type="region of interest" description="Disordered" evidence="17">
    <location>
        <begin position="532"/>
        <end position="562"/>
    </location>
</feature>
<evidence type="ECO:0000256" key="17">
    <source>
        <dbReference type="SAM" id="MobiDB-lite"/>
    </source>
</evidence>
<gene>
    <name evidence="20" type="primary">LOC108673334</name>
</gene>
<evidence type="ECO:0000256" key="7">
    <source>
        <dbReference type="ARBA" id="ARBA00022989"/>
    </source>
</evidence>
<evidence type="ECO:0000256" key="18">
    <source>
        <dbReference type="SAM" id="Phobius"/>
    </source>
</evidence>
<evidence type="ECO:0000256" key="5">
    <source>
        <dbReference type="ARBA" id="ARBA00022729"/>
    </source>
</evidence>
<keyword evidence="19" id="KW-1185">Reference proteome</keyword>
<evidence type="ECO:0000256" key="16">
    <source>
        <dbReference type="ARBA" id="ARBA00046288"/>
    </source>
</evidence>
<accession>A0A8B7NSE3</accession>
<dbReference type="RefSeq" id="XP_018016628.1">
    <property type="nucleotide sequence ID" value="XM_018161139.2"/>
</dbReference>
<dbReference type="GO" id="GO:0005765">
    <property type="term" value="C:lysosomal membrane"/>
    <property type="evidence" value="ECO:0007669"/>
    <property type="project" value="UniProtKB-SubCell"/>
</dbReference>
<comment type="similarity">
    <text evidence="3">Belongs to the VOPP1/ECOP family.</text>
</comment>
<dbReference type="PANTHER" id="PTHR14971">
    <property type="entry name" value="VESICULAR, OVEREXPRESSED IN CANCER, PROSURVIVAL PROTEIN 1"/>
    <property type="match status" value="1"/>
</dbReference>
<feature type="region of interest" description="Disordered" evidence="17">
    <location>
        <begin position="436"/>
        <end position="507"/>
    </location>
</feature>
<keyword evidence="5" id="KW-0732">Signal</keyword>
<evidence type="ECO:0000313" key="20">
    <source>
        <dbReference type="RefSeq" id="XP_018016628.1"/>
    </source>
</evidence>
<evidence type="ECO:0000256" key="11">
    <source>
        <dbReference type="ARBA" id="ARBA00023228"/>
    </source>
</evidence>
<protein>
    <recommendedName>
        <fullName evidence="14">WW domain binding protein VOPP1</fullName>
    </recommendedName>
    <alternativeName>
        <fullName evidence="15">Vesicular, overexpressed in cancer, prosurvival protein 1</fullName>
    </alternativeName>
</protein>
<keyword evidence="9 18" id="KW-0472">Membrane</keyword>
<organism evidence="19 20">
    <name type="scientific">Hyalella azteca</name>
    <name type="common">Amphipod</name>
    <dbReference type="NCBI Taxonomy" id="294128"/>
    <lineage>
        <taxon>Eukaryota</taxon>
        <taxon>Metazoa</taxon>
        <taxon>Ecdysozoa</taxon>
        <taxon>Arthropoda</taxon>
        <taxon>Crustacea</taxon>
        <taxon>Multicrustacea</taxon>
        <taxon>Malacostraca</taxon>
        <taxon>Eumalacostraca</taxon>
        <taxon>Peracarida</taxon>
        <taxon>Amphipoda</taxon>
        <taxon>Senticaudata</taxon>
        <taxon>Talitrida</taxon>
        <taxon>Talitroidea</taxon>
        <taxon>Hyalellidae</taxon>
        <taxon>Hyalella</taxon>
    </lineage>
</organism>
<comment type="subcellular location">
    <subcellularLocation>
        <location evidence="1">Cytoplasmic vesicle membrane</location>
    </subcellularLocation>
    <subcellularLocation>
        <location evidence="16">Endomembrane system</location>
        <topology evidence="16">Single-pass type I membrane protein</topology>
    </subcellularLocation>
    <subcellularLocation>
        <location evidence="13">Late endosome membrane</location>
        <topology evidence="13">Single-pass membrane protein</topology>
    </subcellularLocation>
    <subcellularLocation>
        <location evidence="2">Lysosome membrane</location>
    </subcellularLocation>
</comment>
<dbReference type="KEGG" id="hazt:108673334"/>
<feature type="compositionally biased region" description="Low complexity" evidence="17">
    <location>
        <begin position="484"/>
        <end position="499"/>
    </location>
</feature>
<keyword evidence="11" id="KW-0458">Lysosome</keyword>
<feature type="compositionally biased region" description="Basic and acidic residues" evidence="17">
    <location>
        <begin position="212"/>
        <end position="228"/>
    </location>
</feature>